<evidence type="ECO:0008006" key="4">
    <source>
        <dbReference type="Google" id="ProtNLM"/>
    </source>
</evidence>
<protein>
    <recommendedName>
        <fullName evidence="4">DUF2059 domain-containing protein</fullName>
    </recommendedName>
</protein>
<feature type="signal peptide" evidence="1">
    <location>
        <begin position="1"/>
        <end position="18"/>
    </location>
</feature>
<keyword evidence="1" id="KW-0732">Signal</keyword>
<feature type="chain" id="PRO_5011610150" description="DUF2059 domain-containing protein" evidence="1">
    <location>
        <begin position="19"/>
        <end position="263"/>
    </location>
</feature>
<sequence length="263" mass="28503">MKLFGAALLSVWALTAQADPVDDLLETLGSDALIEVLREEFLDYGHTVGEAMLPDAGGAAWRDILKRLYDPSMMQLRVRSAMEGSFAGVNITELLTFYQSERGQRIVEAELAGRKYLLLEGAQETAEAACLEPAERAEALLEFAQVNDLLERNVAGTLNSDLAFYRGLIEGGVFEMQEGDVLAEVQARMPEIRVSLEAWISAYLCAALGDLPEGDLAAYIAFSKTDEGAALNTAIFEGYGALSEDLSYAIGLAVSVQMFGEDL</sequence>
<dbReference type="AlphaFoldDB" id="A0A1H3KT64"/>
<name>A0A1H3KT64_9RHOB</name>
<dbReference type="STRING" id="576131.SAMN05444486_102717"/>
<dbReference type="GeneID" id="78124777"/>
<reference evidence="2 3" key="1">
    <citation type="submission" date="2016-10" db="EMBL/GenBank/DDBJ databases">
        <authorList>
            <person name="de Groot N.N."/>
        </authorList>
    </citation>
    <scope>NUCLEOTIDE SEQUENCE [LARGE SCALE GENOMIC DNA]</scope>
    <source>
        <strain evidence="2 3">DSM 24677</strain>
    </source>
</reference>
<dbReference type="Proteomes" id="UP000199026">
    <property type="component" value="Unassembled WGS sequence"/>
</dbReference>
<gene>
    <name evidence="2" type="ORF">SAMN05444486_102717</name>
</gene>
<proteinExistence type="predicted"/>
<organism evidence="2 3">
    <name type="scientific">Lentibacter algarum</name>
    <dbReference type="NCBI Taxonomy" id="576131"/>
    <lineage>
        <taxon>Bacteria</taxon>
        <taxon>Pseudomonadati</taxon>
        <taxon>Pseudomonadota</taxon>
        <taxon>Alphaproteobacteria</taxon>
        <taxon>Rhodobacterales</taxon>
        <taxon>Roseobacteraceae</taxon>
        <taxon>Lentibacter</taxon>
    </lineage>
</organism>
<dbReference type="OrthoDB" id="7841298at2"/>
<dbReference type="RefSeq" id="WP_089890903.1">
    <property type="nucleotide sequence ID" value="NZ_CALJFH010000015.1"/>
</dbReference>
<evidence type="ECO:0000313" key="2">
    <source>
        <dbReference type="EMBL" id="SDY54948.1"/>
    </source>
</evidence>
<dbReference type="EMBL" id="FNPR01000002">
    <property type="protein sequence ID" value="SDY54948.1"/>
    <property type="molecule type" value="Genomic_DNA"/>
</dbReference>
<keyword evidence="3" id="KW-1185">Reference proteome</keyword>
<evidence type="ECO:0000313" key="3">
    <source>
        <dbReference type="Proteomes" id="UP000199026"/>
    </source>
</evidence>
<evidence type="ECO:0000256" key="1">
    <source>
        <dbReference type="SAM" id="SignalP"/>
    </source>
</evidence>
<accession>A0A1H3KT64</accession>